<accession>A0ABM4BLA7</accession>
<dbReference type="GeneID" id="136078290"/>
<gene>
    <name evidence="2" type="primary">LOC136078290</name>
</gene>
<evidence type="ECO:0000313" key="1">
    <source>
        <dbReference type="Proteomes" id="UP001652625"/>
    </source>
</evidence>
<dbReference type="Proteomes" id="UP001652625">
    <property type="component" value="Chromosome 03"/>
</dbReference>
<keyword evidence="1" id="KW-1185">Reference proteome</keyword>
<dbReference type="RefSeq" id="XP_065649843.1">
    <property type="nucleotide sequence ID" value="XM_065793771.1"/>
</dbReference>
<proteinExistence type="predicted"/>
<evidence type="ECO:0000313" key="2">
    <source>
        <dbReference type="RefSeq" id="XP_065649843.1"/>
    </source>
</evidence>
<name>A0ABM4BLA7_HYDVU</name>
<reference evidence="2" key="1">
    <citation type="submission" date="2025-08" db="UniProtKB">
        <authorList>
            <consortium name="RefSeq"/>
        </authorList>
    </citation>
    <scope>IDENTIFICATION</scope>
</reference>
<protein>
    <submittedName>
        <fullName evidence="2">Uncharacterized protein LOC136078290</fullName>
    </submittedName>
</protein>
<organism evidence="1 2">
    <name type="scientific">Hydra vulgaris</name>
    <name type="common">Hydra</name>
    <name type="synonym">Hydra attenuata</name>
    <dbReference type="NCBI Taxonomy" id="6087"/>
    <lineage>
        <taxon>Eukaryota</taxon>
        <taxon>Metazoa</taxon>
        <taxon>Cnidaria</taxon>
        <taxon>Hydrozoa</taxon>
        <taxon>Hydroidolina</taxon>
        <taxon>Anthoathecata</taxon>
        <taxon>Aplanulata</taxon>
        <taxon>Hydridae</taxon>
        <taxon>Hydra</taxon>
    </lineage>
</organism>
<sequence>MGHSEKMNQDFYQDPLALLELTRVGKQLMKIDAESDKEVYENESGKNVVDIESDENVVQENHTLTSKGNDVFGIKEKVSDFPNKEIMFDNPTLKNNCSSSIKNKKKYQLRQLSQILVLISLKILTV</sequence>